<evidence type="ECO:0000256" key="2">
    <source>
        <dbReference type="ARBA" id="ARBA00005487"/>
    </source>
</evidence>
<comment type="function">
    <text evidence="10">Specifically methylates the N7 position of guanine 1405 in 16S rRNA. Confers resistance to various aminoglycosides.</text>
</comment>
<feature type="binding site" evidence="11">
    <location>
        <position position="123"/>
    </location>
    <ligand>
        <name>S-adenosyl-L-methionine</name>
        <dbReference type="ChEBI" id="CHEBI:59789"/>
    </ligand>
</feature>
<dbReference type="NCBIfam" id="NF000069">
    <property type="entry name" value="16S_rRNA_Rmt_E"/>
    <property type="match status" value="1"/>
</dbReference>
<reference evidence="12" key="1">
    <citation type="journal article" date="2015" name="Antimicrob. Agents Chemother.">
        <title>First Report of the IncI1/ST898 Conjugative Plasmid Carrying rmtE2 16S rRNA Methyltransferase Gene in Escherichia coli.</title>
        <authorList>
            <person name="Xia J."/>
            <person name="Sun J."/>
            <person name="Li L."/>
            <person name="Fang L.X."/>
            <person name="Deng H."/>
            <person name="Yang R.S."/>
            <person name="Li X.P."/>
            <person name="Liao X.P."/>
            <person name="Liu Y.H."/>
        </authorList>
    </citation>
    <scope>NUCLEOTIDE SEQUENCE</scope>
    <source>
        <strain evidence="12">S68</strain>
        <plasmid evidence="12">IncI1ST898</plasmid>
    </source>
</reference>
<comment type="catalytic activity">
    <reaction evidence="1 10">
        <text>guanosine(1405) in 16S rRNA + S-adenosyl-L-methionine = N(7)-methylguanosine(1405) in 16S rRNA + S-adenosyl-L-homocysteine</text>
        <dbReference type="Rhea" id="RHEA:42772"/>
        <dbReference type="Rhea" id="RHEA-COMP:10225"/>
        <dbReference type="Rhea" id="RHEA-COMP:10226"/>
        <dbReference type="ChEBI" id="CHEBI:57856"/>
        <dbReference type="ChEBI" id="CHEBI:59789"/>
        <dbReference type="ChEBI" id="CHEBI:74269"/>
        <dbReference type="ChEBI" id="CHEBI:74480"/>
        <dbReference type="EC" id="2.1.1.179"/>
    </reaction>
</comment>
<feature type="binding site" evidence="11">
    <location>
        <begin position="92"/>
        <end position="98"/>
    </location>
    <ligand>
        <name>S-adenosyl-L-methionine</name>
        <dbReference type="ChEBI" id="CHEBI:59789"/>
    </ligand>
</feature>
<dbReference type="GO" id="GO:0046677">
    <property type="term" value="P:response to antibiotic"/>
    <property type="evidence" value="ECO:0007669"/>
    <property type="project" value="UniProtKB-UniRule"/>
</dbReference>
<evidence type="ECO:0000256" key="7">
    <source>
        <dbReference type="ARBA" id="ARBA00022679"/>
    </source>
</evidence>
<evidence type="ECO:0000256" key="10">
    <source>
        <dbReference type="PIRNR" id="PIRNR015852"/>
    </source>
</evidence>
<evidence type="ECO:0000256" key="3">
    <source>
        <dbReference type="ARBA" id="ARBA00012300"/>
    </source>
</evidence>
<dbReference type="NCBIfam" id="NF000466">
    <property type="entry name" value="16S_rRNA_Rmt_gen"/>
    <property type="match status" value="1"/>
</dbReference>
<evidence type="ECO:0000256" key="1">
    <source>
        <dbReference type="ARBA" id="ARBA00001643"/>
    </source>
</evidence>
<feature type="binding site" evidence="11">
    <location>
        <position position="145"/>
    </location>
    <ligand>
        <name>S-adenosyl-L-methionine</name>
        <dbReference type="ChEBI" id="CHEBI:59789"/>
    </ligand>
</feature>
<dbReference type="InterPro" id="IPR029063">
    <property type="entry name" value="SAM-dependent_MTases_sf"/>
</dbReference>
<evidence type="ECO:0000313" key="12">
    <source>
        <dbReference type="EMBL" id="ALD03565.1"/>
    </source>
</evidence>
<feature type="binding site" evidence="11">
    <location>
        <position position="197"/>
    </location>
    <ligand>
        <name>S-adenosyl-L-methionine</name>
        <dbReference type="ChEBI" id="CHEBI:59789"/>
    </ligand>
</feature>
<dbReference type="GO" id="GO:0008649">
    <property type="term" value="F:rRNA methyltransferase activity"/>
    <property type="evidence" value="ECO:0007669"/>
    <property type="project" value="UniProtKB-UniRule"/>
</dbReference>
<dbReference type="RefSeq" id="WP_063866490.1">
    <property type="nucleotide sequence ID" value="NG_050559.1"/>
</dbReference>
<dbReference type="AlphaFoldDB" id="A0A0M5JP06"/>
<sequence>MNIDEMAAEVLSSKKYTSVDPAVVRRVCMETAPKYPKKKEAIKAVKNELHIIHEVFLQNECYKNALSFLSQLSLDFNNAQLIDITMQIMQSHTSTKERLGDIEAVCSFLSTHISKEGSVMDIGCGFNPFALPLLHEFPATYYAYDICSEGINILNKYFSILKKGEYRAELLDAVSVTPKEKVDVALLFKLLPLLQQQKKGRGFSILEELDFDKAIVSFPIKSLGGKQKGMETFYSNLFEENLPSSLEIIEKQTFSNEMFYVIQNKTKNGGNQS</sequence>
<dbReference type="SUPFAM" id="SSF53335">
    <property type="entry name" value="S-adenosyl-L-methionine-dependent methyltransferases"/>
    <property type="match status" value="1"/>
</dbReference>
<keyword evidence="7 10" id="KW-0808">Transferase</keyword>
<dbReference type="Pfam" id="PF07091">
    <property type="entry name" value="FmrO"/>
    <property type="match status" value="1"/>
</dbReference>
<evidence type="ECO:0000256" key="9">
    <source>
        <dbReference type="ARBA" id="ARBA00023251"/>
    </source>
</evidence>
<comment type="similarity">
    <text evidence="2 10">Belongs to the methyltransferase superfamily. Aminoglycoside resistance family.</text>
</comment>
<evidence type="ECO:0000256" key="8">
    <source>
        <dbReference type="ARBA" id="ARBA00022691"/>
    </source>
</evidence>
<evidence type="ECO:0000256" key="5">
    <source>
        <dbReference type="ARBA" id="ARBA00022552"/>
    </source>
</evidence>
<dbReference type="EC" id="2.1.1.179" evidence="3 10"/>
<name>A0A0M5JP06_ECOLX</name>
<organism evidence="12">
    <name type="scientific">Escherichia coli</name>
    <dbReference type="NCBI Taxonomy" id="562"/>
    <lineage>
        <taxon>Bacteria</taxon>
        <taxon>Pseudomonadati</taxon>
        <taxon>Pseudomonadota</taxon>
        <taxon>Gammaproteobacteria</taxon>
        <taxon>Enterobacterales</taxon>
        <taxon>Enterobacteriaceae</taxon>
        <taxon>Escherichia</taxon>
    </lineage>
</organism>
<geneLocation type="plasmid" evidence="13">
    <name>pS68</name>
</geneLocation>
<evidence type="ECO:0000256" key="4">
    <source>
        <dbReference type="ARBA" id="ARBA00015154"/>
    </source>
</evidence>
<keyword evidence="5 10" id="KW-0698">rRNA processing</keyword>
<evidence type="ECO:0000256" key="6">
    <source>
        <dbReference type="ARBA" id="ARBA00022603"/>
    </source>
</evidence>
<dbReference type="InterPro" id="IPR025981">
    <property type="entry name" value="rRNA_MeTrfase"/>
</dbReference>
<dbReference type="PIRSF" id="PIRSF015852">
    <property type="entry name" value="RRNA_mtase_Grm"/>
    <property type="match status" value="1"/>
</dbReference>
<keyword evidence="9 10" id="KW-0046">Antibiotic resistance</keyword>
<protein>
    <recommendedName>
        <fullName evidence="4 10">16S rRNA (guanine(1405)-N(7))-methyltransferase</fullName>
        <ecNumber evidence="3 10">2.1.1.179</ecNumber>
    </recommendedName>
</protein>
<reference evidence="13" key="2">
    <citation type="submission" date="2015-11" db="EMBL/GenBank/DDBJ databases">
        <authorList>
            <person name="Xia J."/>
            <person name="Sun J."/>
            <person name="Liu Y."/>
        </authorList>
    </citation>
    <scope>NUCLEOTIDE SEQUENCE</scope>
    <source>
        <strain evidence="13">S68</strain>
        <plasmid evidence="13">pS68</plasmid>
    </source>
</reference>
<keyword evidence="12" id="KW-0614">Plasmid</keyword>
<dbReference type="EMBL" id="KU130396">
    <property type="protein sequence ID" value="ALT06172.1"/>
    <property type="molecule type" value="Genomic_DNA"/>
</dbReference>
<gene>
    <name evidence="12" type="primary">rmtE</name>
    <name evidence="13" type="synonym">rmtE2</name>
</gene>
<dbReference type="EMBL" id="KT428293">
    <property type="protein sequence ID" value="ALD03565.1"/>
    <property type="molecule type" value="Genomic_DNA"/>
</dbReference>
<proteinExistence type="inferred from homology"/>
<evidence type="ECO:0000256" key="11">
    <source>
        <dbReference type="PIRSR" id="PIRSR015852-1"/>
    </source>
</evidence>
<accession>A0A0M5JP06</accession>
<dbReference type="Gene3D" id="1.10.8.10">
    <property type="entry name" value="DNA helicase RuvA subunit, C-terminal domain"/>
    <property type="match status" value="1"/>
</dbReference>
<geneLocation type="plasmid" evidence="12">
    <name>IncI1ST898</name>
</geneLocation>
<keyword evidence="8 10" id="KW-0949">S-adenosyl-L-methionine</keyword>
<dbReference type="Gene3D" id="3.40.50.150">
    <property type="entry name" value="Vaccinia Virus protein VP39"/>
    <property type="match status" value="1"/>
</dbReference>
<keyword evidence="6 10" id="KW-0489">Methyltransferase</keyword>
<dbReference type="CARD" id="ARO:3004679">
    <property type="molecule name" value="rmtE2"/>
    <property type="mechanism identifier" value="ARO:0001001"/>
    <property type="mechanism name" value="antibiotic target alteration"/>
</dbReference>
<evidence type="ECO:0000313" key="13">
    <source>
        <dbReference type="EMBL" id="ALT06172.1"/>
    </source>
</evidence>
<dbReference type="InterPro" id="IPR010769">
    <property type="entry name" value="rRNA_MeTrfase_GmN_bac"/>
</dbReference>